<feature type="domain" description="Amidase" evidence="1">
    <location>
        <begin position="224"/>
        <end position="373"/>
    </location>
</feature>
<dbReference type="SUPFAM" id="SSF75304">
    <property type="entry name" value="Amidase signature (AS) enzymes"/>
    <property type="match status" value="1"/>
</dbReference>
<sequence>MDRARAAISAHAALNAFISVDTESQHDGPILAVKDLVDVVGMVTTNGTLQPRPRVAQTDASIVAAFRTAGWGVVGKTNLHELALGPTSGNPHFGAVGNPVDFTRIAGGSSGGSAAAVGMGMCDIAIGTDTGGSIRIPASLCGVAGWRPTGGTVGLDGVWPLSPTLDTVGPMARDVRTIAEAMVDIGLLGTEATHDAGAFSLAAPHSWIAGVDMEAEVERSWNRVGSSLPVIELPPMDRFIDVGLTVLYAEAATSNEDQLLNRAGTIGKDVRELLQRGRTTLAVDYLGAMRERLRLQEILERQLETVDAILLPATATTAPLLGSDPILFRDALTVFTRPFGVTGHPVVVLPAPTSGLPVGMQLVGRQGSDARLLAIARSLEQSWAAAQPNARV</sequence>
<evidence type="ECO:0000259" key="1">
    <source>
        <dbReference type="Pfam" id="PF01425"/>
    </source>
</evidence>
<reference evidence="3" key="1">
    <citation type="journal article" date="2019" name="Int. J. Syst. Evol. Microbiol.">
        <title>The Global Catalogue of Microorganisms (GCM) 10K type strain sequencing project: providing services to taxonomists for standard genome sequencing and annotation.</title>
        <authorList>
            <consortium name="The Broad Institute Genomics Platform"/>
            <consortium name="The Broad Institute Genome Sequencing Center for Infectious Disease"/>
            <person name="Wu L."/>
            <person name="Ma J."/>
        </authorList>
    </citation>
    <scope>NUCLEOTIDE SEQUENCE [LARGE SCALE GENOMIC DNA]</scope>
    <source>
        <strain evidence="3">CCUG 43304</strain>
    </source>
</reference>
<dbReference type="Pfam" id="PF01425">
    <property type="entry name" value="Amidase"/>
    <property type="match status" value="2"/>
</dbReference>
<gene>
    <name evidence="2" type="ORF">ACFQB0_10805</name>
</gene>
<evidence type="ECO:0000313" key="2">
    <source>
        <dbReference type="EMBL" id="MFC6356596.1"/>
    </source>
</evidence>
<dbReference type="RefSeq" id="WP_386731238.1">
    <property type="nucleotide sequence ID" value="NZ_JBHSTP010000002.1"/>
</dbReference>
<dbReference type="InterPro" id="IPR036928">
    <property type="entry name" value="AS_sf"/>
</dbReference>
<organism evidence="2 3">
    <name type="scientific">Luethyella okanaganae</name>
    <dbReference type="NCBI Taxonomy" id="69372"/>
    <lineage>
        <taxon>Bacteria</taxon>
        <taxon>Bacillati</taxon>
        <taxon>Actinomycetota</taxon>
        <taxon>Actinomycetes</taxon>
        <taxon>Micrococcales</taxon>
        <taxon>Microbacteriaceae</taxon>
        <taxon>Luethyella</taxon>
    </lineage>
</organism>
<dbReference type="EMBL" id="JBHSTP010000002">
    <property type="protein sequence ID" value="MFC6356596.1"/>
    <property type="molecule type" value="Genomic_DNA"/>
</dbReference>
<dbReference type="Gene3D" id="3.90.1300.10">
    <property type="entry name" value="Amidase signature (AS) domain"/>
    <property type="match status" value="1"/>
</dbReference>
<dbReference type="PROSITE" id="PS00571">
    <property type="entry name" value="AMIDASES"/>
    <property type="match status" value="1"/>
</dbReference>
<dbReference type="InterPro" id="IPR020556">
    <property type="entry name" value="Amidase_CS"/>
</dbReference>
<dbReference type="InterPro" id="IPR023631">
    <property type="entry name" value="Amidase_dom"/>
</dbReference>
<proteinExistence type="predicted"/>
<dbReference type="Proteomes" id="UP001596306">
    <property type="component" value="Unassembled WGS sequence"/>
</dbReference>
<accession>A0ABW1VHU2</accession>
<keyword evidence="3" id="KW-1185">Reference proteome</keyword>
<dbReference type="InterPro" id="IPR000120">
    <property type="entry name" value="Amidase"/>
</dbReference>
<feature type="domain" description="Amidase" evidence="1">
    <location>
        <begin position="30"/>
        <end position="182"/>
    </location>
</feature>
<dbReference type="PANTHER" id="PTHR11895">
    <property type="entry name" value="TRANSAMIDASE"/>
    <property type="match status" value="1"/>
</dbReference>
<name>A0ABW1VHU2_9MICO</name>
<protein>
    <submittedName>
        <fullName evidence="2">Amidase</fullName>
    </submittedName>
</protein>
<dbReference type="PANTHER" id="PTHR11895:SF67">
    <property type="entry name" value="AMIDASE DOMAIN-CONTAINING PROTEIN"/>
    <property type="match status" value="1"/>
</dbReference>
<comment type="caution">
    <text evidence="2">The sequence shown here is derived from an EMBL/GenBank/DDBJ whole genome shotgun (WGS) entry which is preliminary data.</text>
</comment>
<evidence type="ECO:0000313" key="3">
    <source>
        <dbReference type="Proteomes" id="UP001596306"/>
    </source>
</evidence>